<dbReference type="OrthoDB" id="15001at2759"/>
<keyword evidence="2" id="KW-1185">Reference proteome</keyword>
<dbReference type="AlphaFoldDB" id="A0A5N5T874"/>
<gene>
    <name evidence="1" type="ORF">Anas_10574</name>
</gene>
<comment type="caution">
    <text evidence="1">The sequence shown here is derived from an EMBL/GenBank/DDBJ whole genome shotgun (WGS) entry which is preliminary data.</text>
</comment>
<name>A0A5N5T874_9CRUS</name>
<evidence type="ECO:0000313" key="2">
    <source>
        <dbReference type="Proteomes" id="UP000326759"/>
    </source>
</evidence>
<dbReference type="EMBL" id="SEYY01008157">
    <property type="protein sequence ID" value="KAB7502248.1"/>
    <property type="molecule type" value="Genomic_DNA"/>
</dbReference>
<reference evidence="1 2" key="1">
    <citation type="journal article" date="2019" name="PLoS Biol.">
        <title>Sex chromosomes control vertical transmission of feminizing Wolbachia symbionts in an isopod.</title>
        <authorList>
            <person name="Becking T."/>
            <person name="Chebbi M.A."/>
            <person name="Giraud I."/>
            <person name="Moumen B."/>
            <person name="Laverre T."/>
            <person name="Caubet Y."/>
            <person name="Peccoud J."/>
            <person name="Gilbert C."/>
            <person name="Cordaux R."/>
        </authorList>
    </citation>
    <scope>NUCLEOTIDE SEQUENCE [LARGE SCALE GENOMIC DNA]</scope>
    <source>
        <strain evidence="1">ANa2</strain>
        <tissue evidence="1">Whole body excluding digestive tract and cuticle</tissue>
    </source>
</reference>
<dbReference type="Pfam" id="PF05348">
    <property type="entry name" value="UMP1"/>
    <property type="match status" value="1"/>
</dbReference>
<evidence type="ECO:0008006" key="3">
    <source>
        <dbReference type="Google" id="ProtNLM"/>
    </source>
</evidence>
<proteinExistence type="predicted"/>
<protein>
    <recommendedName>
        <fullName evidence="3">Proteasome maturation protein</fullName>
    </recommendedName>
</protein>
<accession>A0A5N5T874</accession>
<dbReference type="Proteomes" id="UP000326759">
    <property type="component" value="Unassembled WGS sequence"/>
</dbReference>
<sequence>MDNLGIEKDAFPLGPKNTNVHPLEEALKTYEERKENGMYKMASRTFGLGFALHLKHERAATSCPQIGHIGLLKRHDAMHQSLTGQDLDFDFADILAVEREFNLPSHHVMDNFQTHPLCPK</sequence>
<evidence type="ECO:0000313" key="1">
    <source>
        <dbReference type="EMBL" id="KAB7502248.1"/>
    </source>
</evidence>
<organism evidence="1 2">
    <name type="scientific">Armadillidium nasatum</name>
    <dbReference type="NCBI Taxonomy" id="96803"/>
    <lineage>
        <taxon>Eukaryota</taxon>
        <taxon>Metazoa</taxon>
        <taxon>Ecdysozoa</taxon>
        <taxon>Arthropoda</taxon>
        <taxon>Crustacea</taxon>
        <taxon>Multicrustacea</taxon>
        <taxon>Malacostraca</taxon>
        <taxon>Eumalacostraca</taxon>
        <taxon>Peracarida</taxon>
        <taxon>Isopoda</taxon>
        <taxon>Oniscidea</taxon>
        <taxon>Crinocheta</taxon>
        <taxon>Armadillidiidae</taxon>
        <taxon>Armadillidium</taxon>
    </lineage>
</organism>